<evidence type="ECO:0000313" key="5">
    <source>
        <dbReference type="Proteomes" id="UP001251528"/>
    </source>
</evidence>
<evidence type="ECO:0000256" key="2">
    <source>
        <dbReference type="SAM" id="MobiDB-lite"/>
    </source>
</evidence>
<accession>A0AAJ0CVB5</accession>
<dbReference type="InterPro" id="IPR009071">
    <property type="entry name" value="HMG_box_dom"/>
</dbReference>
<evidence type="ECO:0000256" key="1">
    <source>
        <dbReference type="PROSITE-ProRule" id="PRU00267"/>
    </source>
</evidence>
<gene>
    <name evidence="4" type="ORF">QQS21_003984</name>
</gene>
<feature type="domain" description="HMG box" evidence="3">
    <location>
        <begin position="229"/>
        <end position="297"/>
    </location>
</feature>
<keyword evidence="1" id="KW-0238">DNA-binding</keyword>
<dbReference type="CDD" id="cd00084">
    <property type="entry name" value="HMG-box_SF"/>
    <property type="match status" value="1"/>
</dbReference>
<keyword evidence="5" id="KW-1185">Reference proteome</keyword>
<dbReference type="SMART" id="SM00398">
    <property type="entry name" value="HMG"/>
    <property type="match status" value="1"/>
</dbReference>
<evidence type="ECO:0000313" key="4">
    <source>
        <dbReference type="EMBL" id="KAK2603860.1"/>
    </source>
</evidence>
<comment type="caution">
    <text evidence="4">The sequence shown here is derived from an EMBL/GenBank/DDBJ whole genome shotgun (WGS) entry which is preliminary data.</text>
</comment>
<dbReference type="Gene3D" id="1.10.30.10">
    <property type="entry name" value="High mobility group box domain"/>
    <property type="match status" value="1"/>
</dbReference>
<dbReference type="EMBL" id="JASWJB010000055">
    <property type="protein sequence ID" value="KAK2603860.1"/>
    <property type="molecule type" value="Genomic_DNA"/>
</dbReference>
<feature type="compositionally biased region" description="Basic residues" evidence="2">
    <location>
        <begin position="66"/>
        <end position="105"/>
    </location>
</feature>
<dbReference type="PROSITE" id="PS50118">
    <property type="entry name" value="HMG_BOX_2"/>
    <property type="match status" value="1"/>
</dbReference>
<organism evidence="4 5">
    <name type="scientific">Conoideocrella luteorostrata</name>
    <dbReference type="NCBI Taxonomy" id="1105319"/>
    <lineage>
        <taxon>Eukaryota</taxon>
        <taxon>Fungi</taxon>
        <taxon>Dikarya</taxon>
        <taxon>Ascomycota</taxon>
        <taxon>Pezizomycotina</taxon>
        <taxon>Sordariomycetes</taxon>
        <taxon>Hypocreomycetidae</taxon>
        <taxon>Hypocreales</taxon>
        <taxon>Clavicipitaceae</taxon>
        <taxon>Conoideocrella</taxon>
    </lineage>
</organism>
<dbReference type="GO" id="GO:0005634">
    <property type="term" value="C:nucleus"/>
    <property type="evidence" value="ECO:0007669"/>
    <property type="project" value="UniProtKB-UniRule"/>
</dbReference>
<protein>
    <recommendedName>
        <fullName evidence="3">HMG box domain-containing protein</fullName>
    </recommendedName>
</protein>
<feature type="region of interest" description="Disordered" evidence="2">
    <location>
        <begin position="53"/>
        <end position="114"/>
    </location>
</feature>
<dbReference type="SUPFAM" id="SSF47095">
    <property type="entry name" value="HMG-box"/>
    <property type="match status" value="1"/>
</dbReference>
<dbReference type="InterPro" id="IPR036910">
    <property type="entry name" value="HMG_box_dom_sf"/>
</dbReference>
<dbReference type="Pfam" id="PF09011">
    <property type="entry name" value="HMG_box_2"/>
    <property type="match status" value="1"/>
</dbReference>
<keyword evidence="1" id="KW-0539">Nucleus</keyword>
<feature type="region of interest" description="Disordered" evidence="2">
    <location>
        <begin position="18"/>
        <end position="38"/>
    </location>
</feature>
<dbReference type="GO" id="GO:0003677">
    <property type="term" value="F:DNA binding"/>
    <property type="evidence" value="ECO:0007669"/>
    <property type="project" value="UniProtKB-UniRule"/>
</dbReference>
<proteinExistence type="predicted"/>
<reference evidence="4" key="1">
    <citation type="submission" date="2023-06" db="EMBL/GenBank/DDBJ databases">
        <title>Conoideocrella luteorostrata (Hypocreales: Clavicipitaceae), a potential biocontrol fungus for elongate hemlock scale in United States Christmas tree production areas.</title>
        <authorList>
            <person name="Barrett H."/>
            <person name="Lovett B."/>
            <person name="Macias A.M."/>
            <person name="Stajich J.E."/>
            <person name="Kasson M.T."/>
        </authorList>
    </citation>
    <scope>NUCLEOTIDE SEQUENCE</scope>
    <source>
        <strain evidence="4">ARSEF 14590</strain>
    </source>
</reference>
<evidence type="ECO:0000259" key="3">
    <source>
        <dbReference type="PROSITE" id="PS50118"/>
    </source>
</evidence>
<feature type="DNA-binding region" description="HMG box" evidence="1">
    <location>
        <begin position="229"/>
        <end position="297"/>
    </location>
</feature>
<dbReference type="AlphaFoldDB" id="A0AAJ0CVB5"/>
<name>A0AAJ0CVB5_9HYPO</name>
<dbReference type="Proteomes" id="UP001251528">
    <property type="component" value="Unassembled WGS sequence"/>
</dbReference>
<sequence length="316" mass="34585">MLTAIGRAAARRVLFSSSRPSASKLATQLPQRSVSRPNATVFAVARPLTVSAWMRSPVKGSAGGSKAKKATGAKTKKSPAKKKPVAKKKKKPASAAAKKPKKAKKTLTPEEKDKAELRELKKMALLKGPALLPETGWAVYVADNVTAGQGKLTDKIKEVAESFAALSVSEKESLKSKAVSNHNANKDTRQKWITSYPEEAIYMANIARRRIARKLDKSRLYLIHDDRLPKRAGTAYTLFIKSRFSQANSGTASGTAQDTFRAMSEEWRSMSESEKQPFKDEAAKEVETSQAKLKELKEKARAYWKAQKGPAGQVPS</sequence>